<proteinExistence type="predicted"/>
<dbReference type="Pfam" id="PF03703">
    <property type="entry name" value="bPH_2"/>
    <property type="match status" value="3"/>
</dbReference>
<dbReference type="PANTHER" id="PTHR34473:SF2">
    <property type="entry name" value="UPF0699 TRANSMEMBRANE PROTEIN YDBT"/>
    <property type="match status" value="1"/>
</dbReference>
<keyword evidence="4" id="KW-1185">Reference proteome</keyword>
<evidence type="ECO:0000313" key="3">
    <source>
        <dbReference type="EMBL" id="SQI53246.1"/>
    </source>
</evidence>
<dbReference type="InterPro" id="IPR014529">
    <property type="entry name" value="UCP026631"/>
</dbReference>
<dbReference type="InterPro" id="IPR005182">
    <property type="entry name" value="YdbS-like_PH"/>
</dbReference>
<dbReference type="KEGG" id="blen:NCTC4824_00736"/>
<dbReference type="EMBL" id="LS483476">
    <property type="protein sequence ID" value="SQI53246.1"/>
    <property type="molecule type" value="Genomic_DNA"/>
</dbReference>
<dbReference type="STRING" id="1348624.GCA_001591545_04061"/>
<evidence type="ECO:0000259" key="2">
    <source>
        <dbReference type="Pfam" id="PF03703"/>
    </source>
</evidence>
<dbReference type="RefSeq" id="WP_231955889.1">
    <property type="nucleotide sequence ID" value="NZ_CBCSGM010000002.1"/>
</dbReference>
<feature type="domain" description="YdbS-like PH" evidence="2">
    <location>
        <begin position="398"/>
        <end position="477"/>
    </location>
</feature>
<feature type="transmembrane region" description="Helical" evidence="1">
    <location>
        <begin position="357"/>
        <end position="375"/>
    </location>
</feature>
<feature type="domain" description="YdbS-like PH" evidence="2">
    <location>
        <begin position="69"/>
        <end position="148"/>
    </location>
</feature>
<dbReference type="PANTHER" id="PTHR34473">
    <property type="entry name" value="UPF0699 TRANSMEMBRANE PROTEIN YDBS"/>
    <property type="match status" value="1"/>
</dbReference>
<dbReference type="PIRSF" id="PIRSF026631">
    <property type="entry name" value="UCP026631"/>
    <property type="match status" value="1"/>
</dbReference>
<feature type="transmembrane region" description="Helical" evidence="1">
    <location>
        <begin position="12"/>
        <end position="36"/>
    </location>
</feature>
<gene>
    <name evidence="3" type="ORF">NCTC4824_00736</name>
</gene>
<feature type="transmembrane region" description="Helical" evidence="1">
    <location>
        <begin position="181"/>
        <end position="205"/>
    </location>
</feature>
<keyword evidence="1" id="KW-1133">Transmembrane helix</keyword>
<keyword evidence="1" id="KW-0812">Transmembrane</keyword>
<organism evidence="3 4">
    <name type="scientific">Lederbergia lenta</name>
    <name type="common">Bacillus lentus</name>
    <dbReference type="NCBI Taxonomy" id="1467"/>
    <lineage>
        <taxon>Bacteria</taxon>
        <taxon>Bacillati</taxon>
        <taxon>Bacillota</taxon>
        <taxon>Bacilli</taxon>
        <taxon>Bacillales</taxon>
        <taxon>Bacillaceae</taxon>
        <taxon>Lederbergia</taxon>
    </lineage>
</organism>
<feature type="transmembrane region" description="Helical" evidence="1">
    <location>
        <begin position="48"/>
        <end position="67"/>
    </location>
</feature>
<reference evidence="3 4" key="1">
    <citation type="submission" date="2018-06" db="EMBL/GenBank/DDBJ databases">
        <authorList>
            <consortium name="Pathogen Informatics"/>
            <person name="Doyle S."/>
        </authorList>
    </citation>
    <scope>NUCLEOTIDE SEQUENCE [LARGE SCALE GENOMIC DNA]</scope>
    <source>
        <strain evidence="3 4">NCTC4824</strain>
    </source>
</reference>
<dbReference type="Proteomes" id="UP000249134">
    <property type="component" value="Chromosome 1"/>
</dbReference>
<feature type="transmembrane region" description="Helical" evidence="1">
    <location>
        <begin position="225"/>
        <end position="250"/>
    </location>
</feature>
<sequence length="493" mass="56270">MMSDPKRLHPISIIFEFLSFLKQVIFPLVLWFFVFMRNDEKTGTLWDYAPWIGIGLVILFTTVLSIIKWSRYTYRVEDMELRIEHGLFIKKKRYIPFERIQSLDFSESILHRPFGLVKVNVETAGGNDKTAEAEMTAIDKEAAFALKRVIAEAKNTGNIALDETEIETKETVLYKITQRQLMFFASTSGRAGLVISAVLAFAAQFDELIPFDKIFKEMEQVVRAGYFIVGAIVFAALLLAWILSVIMTYLKYNDFTLKHTEDDFVITRGLLEKRTTTIPIRRIQAIRMIESPLRQPFGYASVVVEYAGGSSADEKTEGLIMPVIKKQAIASHLEDALVDYSFHVDFTPPPKRAKRRFYFVNLIQAAVVAAGLTIWLWPYGAIAIILIPLAWILGVFRYQSAGWNIKGDQLALRYRVLEQQTVLLRKNRMQSMDVTVNWFQNRADLATVSTAVMSGGNAGAGVTHIDKKDAEFIYKWYIPKEQIVNNEEPKKSE</sequence>
<keyword evidence="1" id="KW-0472">Membrane</keyword>
<accession>A0A2X4VM61</accession>
<name>A0A2X4VM61_LEDLE</name>
<evidence type="ECO:0000256" key="1">
    <source>
        <dbReference type="SAM" id="Phobius"/>
    </source>
</evidence>
<dbReference type="AlphaFoldDB" id="A0A2X4VM61"/>
<feature type="domain" description="YdbS-like PH" evidence="2">
    <location>
        <begin position="254"/>
        <end position="314"/>
    </location>
</feature>
<feature type="transmembrane region" description="Helical" evidence="1">
    <location>
        <begin position="381"/>
        <end position="398"/>
    </location>
</feature>
<protein>
    <submittedName>
        <fullName evidence="3">YdbT</fullName>
    </submittedName>
</protein>
<evidence type="ECO:0000313" key="4">
    <source>
        <dbReference type="Proteomes" id="UP000249134"/>
    </source>
</evidence>